<protein>
    <submittedName>
        <fullName evidence="3">Uncharacterized protein</fullName>
    </submittedName>
</protein>
<keyword evidence="4" id="KW-1185">Reference proteome</keyword>
<feature type="compositionally biased region" description="Polar residues" evidence="2">
    <location>
        <begin position="293"/>
        <end position="312"/>
    </location>
</feature>
<feature type="region of interest" description="Disordered" evidence="2">
    <location>
        <begin position="219"/>
        <end position="243"/>
    </location>
</feature>
<keyword evidence="1" id="KW-0175">Coiled coil</keyword>
<sequence>MHNSLTELPLNDISVQKMSTTVRRQRRASFSTTSLIKYDNSRNNVIFGNGKSRNLSTLFVEEEEEIVESNCPQIEDVIRQLQNELQQTKDLVTELETRLERTEQTSQVIVRELKNLLAENESESHTTAVEIDQELEDGDDMKFDLNDDEFYISSPLMMDQSHQEDILNDIVDINDLSSSQIELTTTSRSSLELQPSDDSYNRICSAVQSLINDAQVALQKPNPSSSNQLLGLPQTTTRPRAQSWSSNVSSWIMNQYNPSSMVCECGTCWLCLESCNSLSSTTTTTRPTPKSSRANSLTSAHTPPLSLTSQQQESFNTYNRQVNLAGIKKQYRKKLESRSSYRKSCDDLDMALQKLISTAVSAGVEHGLTHSPIYRQYSESMERDDSGDRYDYFRNHDDDEINYDNSFFNSFGIFCNQDLLNNDNNNDNNNKKESSKWRRRIWNCLQKMGINFNNKNNNDKENVEEQEGIEDGYGSYSSYSSYNSSWNSSSDYQENSNEDTSDPFSLNIGQNIFNFNVNLINSTTNNYNKTTNNSINEIDNSIHTTTNNYQNCYNTINNYEEKSSQSTYRQSGSKKIKSLATKFTNMLAMIGLIISMSQTIILNPTNTPALMSVAARNIIRSNVKRRRSRGEMILMIKVIKYVSVLFVGWAAGRIGKKQKDSSDGNNGRIKEIPSNKSNY</sequence>
<feature type="region of interest" description="Disordered" evidence="2">
    <location>
        <begin position="656"/>
        <end position="679"/>
    </location>
</feature>
<feature type="compositionally biased region" description="Low complexity" evidence="2">
    <location>
        <begin position="279"/>
        <end position="292"/>
    </location>
</feature>
<dbReference type="HOGENOM" id="CLU_417152_0_0_1"/>
<evidence type="ECO:0000313" key="3">
    <source>
        <dbReference type="EMBL" id="EXX53967.1"/>
    </source>
</evidence>
<proteinExistence type="predicted"/>
<evidence type="ECO:0000313" key="4">
    <source>
        <dbReference type="Proteomes" id="UP000022910"/>
    </source>
</evidence>
<dbReference type="EMBL" id="JEMT01028689">
    <property type="protein sequence ID" value="EXX53967.1"/>
    <property type="molecule type" value="Genomic_DNA"/>
</dbReference>
<feature type="coiled-coil region" evidence="1">
    <location>
        <begin position="71"/>
        <end position="119"/>
    </location>
</feature>
<dbReference type="OrthoDB" id="2438121at2759"/>
<gene>
    <name evidence="3" type="ORF">RirG_239000</name>
</gene>
<dbReference type="Proteomes" id="UP000022910">
    <property type="component" value="Unassembled WGS sequence"/>
</dbReference>
<feature type="compositionally biased region" description="Basic and acidic residues" evidence="2">
    <location>
        <begin position="657"/>
        <end position="673"/>
    </location>
</feature>
<evidence type="ECO:0000256" key="1">
    <source>
        <dbReference type="SAM" id="Coils"/>
    </source>
</evidence>
<comment type="caution">
    <text evidence="3">The sequence shown here is derived from an EMBL/GenBank/DDBJ whole genome shotgun (WGS) entry which is preliminary data.</text>
</comment>
<feature type="region of interest" description="Disordered" evidence="2">
    <location>
        <begin position="453"/>
        <end position="474"/>
    </location>
</feature>
<dbReference type="AlphaFoldDB" id="A0A015I9U1"/>
<name>A0A015I9U1_RHIIW</name>
<reference evidence="3 4" key="1">
    <citation type="submission" date="2014-02" db="EMBL/GenBank/DDBJ databases">
        <title>Single nucleus genome sequencing reveals high similarity among nuclei of an endomycorrhizal fungus.</title>
        <authorList>
            <person name="Lin K."/>
            <person name="Geurts R."/>
            <person name="Zhang Z."/>
            <person name="Limpens E."/>
            <person name="Saunders D.G."/>
            <person name="Mu D."/>
            <person name="Pang E."/>
            <person name="Cao H."/>
            <person name="Cha H."/>
            <person name="Lin T."/>
            <person name="Zhou Q."/>
            <person name="Shang Y."/>
            <person name="Li Y."/>
            <person name="Ivanov S."/>
            <person name="Sharma T."/>
            <person name="Velzen R.V."/>
            <person name="Ruijter N.D."/>
            <person name="Aanen D.K."/>
            <person name="Win J."/>
            <person name="Kamoun S."/>
            <person name="Bisseling T."/>
            <person name="Huang S."/>
        </authorList>
    </citation>
    <scope>NUCLEOTIDE SEQUENCE [LARGE SCALE GENOMIC DNA]</scope>
    <source>
        <strain evidence="4">DAOM197198w</strain>
    </source>
</reference>
<feature type="compositionally biased region" description="Polar residues" evidence="2">
    <location>
        <begin position="221"/>
        <end position="243"/>
    </location>
</feature>
<organism evidence="3 4">
    <name type="scientific">Rhizophagus irregularis (strain DAOM 197198w)</name>
    <name type="common">Glomus intraradices</name>
    <dbReference type="NCBI Taxonomy" id="1432141"/>
    <lineage>
        <taxon>Eukaryota</taxon>
        <taxon>Fungi</taxon>
        <taxon>Fungi incertae sedis</taxon>
        <taxon>Mucoromycota</taxon>
        <taxon>Glomeromycotina</taxon>
        <taxon>Glomeromycetes</taxon>
        <taxon>Glomerales</taxon>
        <taxon>Glomeraceae</taxon>
        <taxon>Rhizophagus</taxon>
    </lineage>
</organism>
<evidence type="ECO:0000256" key="2">
    <source>
        <dbReference type="SAM" id="MobiDB-lite"/>
    </source>
</evidence>
<feature type="region of interest" description="Disordered" evidence="2">
    <location>
        <begin position="279"/>
        <end position="312"/>
    </location>
</feature>
<accession>A0A015I9U1</accession>